<protein>
    <submittedName>
        <fullName evidence="2">Uncharacterized protein</fullName>
    </submittedName>
</protein>
<feature type="transmembrane region" description="Helical" evidence="1">
    <location>
        <begin position="38"/>
        <end position="59"/>
    </location>
</feature>
<gene>
    <name evidence="2" type="ORF">J2X04_000706</name>
</gene>
<keyword evidence="1" id="KW-0472">Membrane</keyword>
<evidence type="ECO:0000313" key="3">
    <source>
        <dbReference type="Proteomes" id="UP001267878"/>
    </source>
</evidence>
<name>A0ABU1VLL5_9GAMM</name>
<dbReference type="RefSeq" id="WP_310052188.1">
    <property type="nucleotide sequence ID" value="NZ_JAVDVW010000001.1"/>
</dbReference>
<feature type="transmembrane region" description="Helical" evidence="1">
    <location>
        <begin position="71"/>
        <end position="95"/>
    </location>
</feature>
<keyword evidence="1" id="KW-1133">Transmembrane helix</keyword>
<accession>A0ABU1VLL5</accession>
<evidence type="ECO:0000313" key="2">
    <source>
        <dbReference type="EMBL" id="MDR7098359.1"/>
    </source>
</evidence>
<feature type="transmembrane region" description="Helical" evidence="1">
    <location>
        <begin position="12"/>
        <end position="31"/>
    </location>
</feature>
<proteinExistence type="predicted"/>
<dbReference type="Proteomes" id="UP001267878">
    <property type="component" value="Unassembled WGS sequence"/>
</dbReference>
<keyword evidence="3" id="KW-1185">Reference proteome</keyword>
<organism evidence="2 3">
    <name type="scientific">Agrilutibacter niabensis</name>
    <dbReference type="NCBI Taxonomy" id="380628"/>
    <lineage>
        <taxon>Bacteria</taxon>
        <taxon>Pseudomonadati</taxon>
        <taxon>Pseudomonadota</taxon>
        <taxon>Gammaproteobacteria</taxon>
        <taxon>Lysobacterales</taxon>
        <taxon>Lysobacteraceae</taxon>
        <taxon>Agrilutibacter</taxon>
    </lineage>
</organism>
<evidence type="ECO:0000256" key="1">
    <source>
        <dbReference type="SAM" id="Phobius"/>
    </source>
</evidence>
<comment type="caution">
    <text evidence="2">The sequence shown here is derived from an EMBL/GenBank/DDBJ whole genome shotgun (WGS) entry which is preliminary data.</text>
</comment>
<sequence>MTYNMHLVENYLIAVGVITQIILITLQLGAFRKTKHPSLAVMSVASAFNVLYVLTSYGARHFPASGHNPLALYLLAAALLTVQSAILVWSVSSLFRAFERACSPRDSA</sequence>
<keyword evidence="1" id="KW-0812">Transmembrane</keyword>
<dbReference type="EMBL" id="JAVDVW010000001">
    <property type="protein sequence ID" value="MDR7098359.1"/>
    <property type="molecule type" value="Genomic_DNA"/>
</dbReference>
<reference evidence="2 3" key="1">
    <citation type="submission" date="2023-07" db="EMBL/GenBank/DDBJ databases">
        <title>Sorghum-associated microbial communities from plants grown in Nebraska, USA.</title>
        <authorList>
            <person name="Schachtman D."/>
        </authorList>
    </citation>
    <scope>NUCLEOTIDE SEQUENCE [LARGE SCALE GENOMIC DNA]</scope>
    <source>
        <strain evidence="2 3">BE187</strain>
    </source>
</reference>